<keyword evidence="4" id="KW-1185">Reference proteome</keyword>
<feature type="region of interest" description="Disordered" evidence="1">
    <location>
        <begin position="60"/>
        <end position="97"/>
    </location>
</feature>
<evidence type="ECO:0000313" key="3">
    <source>
        <dbReference type="EMBL" id="UQN31142.1"/>
    </source>
</evidence>
<evidence type="ECO:0000256" key="1">
    <source>
        <dbReference type="SAM" id="MobiDB-lite"/>
    </source>
</evidence>
<organism evidence="3 4">
    <name type="scientific">Brachybacterium kimchii</name>
    <dbReference type="NCBI Taxonomy" id="2942909"/>
    <lineage>
        <taxon>Bacteria</taxon>
        <taxon>Bacillati</taxon>
        <taxon>Actinomycetota</taxon>
        <taxon>Actinomycetes</taxon>
        <taxon>Micrococcales</taxon>
        <taxon>Dermabacteraceae</taxon>
        <taxon>Brachybacterium</taxon>
    </lineage>
</organism>
<feature type="domain" description="Putative regulatory protein FmdB zinc ribbon" evidence="2">
    <location>
        <begin position="1"/>
        <end position="41"/>
    </location>
</feature>
<name>A0ABY4N9D9_9MICO</name>
<evidence type="ECO:0000259" key="2">
    <source>
        <dbReference type="SMART" id="SM00834"/>
    </source>
</evidence>
<reference evidence="3" key="1">
    <citation type="submission" date="2022-05" db="EMBL/GenBank/DDBJ databases">
        <title>Genomic analysis of Brachybacterium sp. CBA3104.</title>
        <authorList>
            <person name="Roh S.W."/>
            <person name="Kim Y.B."/>
            <person name="Kim Y."/>
        </authorList>
    </citation>
    <scope>NUCLEOTIDE SEQUENCE</scope>
    <source>
        <strain evidence="3">CBA3104</strain>
    </source>
</reference>
<protein>
    <submittedName>
        <fullName evidence="3">Zinc ribbon domain-containing protein</fullName>
    </submittedName>
</protein>
<accession>A0ABY4N9D9</accession>
<sequence>MPIYEFRCTGAHRFEVSVPMSMRDGAQDCPDCGASAGRLIAAPALGRLGSLTARLLDSTQASAHSPGVVDAVPGGGAAPRRGTPVTRDPRHARLPRP</sequence>
<feature type="compositionally biased region" description="Low complexity" evidence="1">
    <location>
        <begin position="66"/>
        <end position="82"/>
    </location>
</feature>
<dbReference type="Proteomes" id="UP001055868">
    <property type="component" value="Chromosome"/>
</dbReference>
<dbReference type="EMBL" id="CP097218">
    <property type="protein sequence ID" value="UQN31142.1"/>
    <property type="molecule type" value="Genomic_DNA"/>
</dbReference>
<dbReference type="RefSeq" id="WP_249480551.1">
    <property type="nucleotide sequence ID" value="NZ_CP097218.1"/>
</dbReference>
<dbReference type="Pfam" id="PF09723">
    <property type="entry name" value="Zn_ribbon_8"/>
    <property type="match status" value="1"/>
</dbReference>
<dbReference type="InterPro" id="IPR013429">
    <property type="entry name" value="Regulatory_FmdB_Zinc_ribbon"/>
</dbReference>
<proteinExistence type="predicted"/>
<gene>
    <name evidence="3" type="ORF">M4486_07635</name>
</gene>
<dbReference type="NCBIfam" id="TIGR02605">
    <property type="entry name" value="CxxC_CxxC_SSSS"/>
    <property type="match status" value="1"/>
</dbReference>
<dbReference type="SMART" id="SM00834">
    <property type="entry name" value="CxxC_CXXC_SSSS"/>
    <property type="match status" value="1"/>
</dbReference>
<evidence type="ECO:0000313" key="4">
    <source>
        <dbReference type="Proteomes" id="UP001055868"/>
    </source>
</evidence>